<name>A0A8I2YYT6_9AGAM</name>
<dbReference type="Proteomes" id="UP000683000">
    <property type="component" value="Unassembled WGS sequence"/>
</dbReference>
<dbReference type="AlphaFoldDB" id="A0A8I2YYT6"/>
<evidence type="ECO:0000313" key="2">
    <source>
        <dbReference type="Proteomes" id="UP000683000"/>
    </source>
</evidence>
<keyword evidence="2" id="KW-1185">Reference proteome</keyword>
<protein>
    <submittedName>
        <fullName evidence="1">Uncharacterized protein</fullName>
    </submittedName>
</protein>
<evidence type="ECO:0000313" key="1">
    <source>
        <dbReference type="EMBL" id="KAG6379468.1"/>
    </source>
</evidence>
<organism evidence="1 2">
    <name type="scientific">Boletus reticuloceps</name>
    <dbReference type="NCBI Taxonomy" id="495285"/>
    <lineage>
        <taxon>Eukaryota</taxon>
        <taxon>Fungi</taxon>
        <taxon>Dikarya</taxon>
        <taxon>Basidiomycota</taxon>
        <taxon>Agaricomycotina</taxon>
        <taxon>Agaricomycetes</taxon>
        <taxon>Agaricomycetidae</taxon>
        <taxon>Boletales</taxon>
        <taxon>Boletineae</taxon>
        <taxon>Boletaceae</taxon>
        <taxon>Boletoideae</taxon>
        <taxon>Boletus</taxon>
    </lineage>
</organism>
<proteinExistence type="predicted"/>
<sequence length="570" mass="64025">MLLSPASRDPEEVRTSIRTLTSLLHRFNVQKLPSKSPKDIPRLLRHFTTLLTCGERGDEQAKKVIAVTGAIDATNRVKTLVVAQNWSVVPSMKTHYVKLIEKDERSLDEVVKGATSVPLALHIADVWVALSAFSPRAHNSDSQVESLQLFFLSRSYRKFLARFKEGKKLCGGRWLHEVIDNWTSNHPEIPCEWVVVPNWLLGLPDIPSIKSRKVGEQVQWEFSDDTKQAWAKVLQIMMEDLHDWTEAVKSANMERSPEKKADAMRNLNQLCAALDYFISWEKGIVQSLLTKTNIVAGITTAFMPEDRSNSPDETDDEIDELVQEPGETQGQQVYRYLRTIVAWHTAVRSLTEDAAIAQVLRNLQIGLVEVPPSPSTVLTLPQVSEALLARFPDMRKSGEDDLLTTLTTRYSNKFTGCVHAVAALMGLVNYYGAQLTRTGQGAEMEIENAQQLRDLIQPVAEAGNAVIAVSKKCCWCCDWLGGHLDAQFQLPGTHGLMFPWDPPVVGVDMSVLKTLEAKLWEELHRVVSSELRELLYSRHSSAPSSLEGTTTETMRFVTKAYERPKKQRQA</sequence>
<dbReference type="EMBL" id="JAGFBS010000005">
    <property type="protein sequence ID" value="KAG6379468.1"/>
    <property type="molecule type" value="Genomic_DNA"/>
</dbReference>
<accession>A0A8I2YYT6</accession>
<reference evidence="1" key="1">
    <citation type="submission" date="2021-03" db="EMBL/GenBank/DDBJ databases">
        <title>Evolutionary innovations through gain and loss of genes in the ectomycorrhizal Boletales.</title>
        <authorList>
            <person name="Wu G."/>
            <person name="Miyauchi S."/>
            <person name="Morin E."/>
            <person name="Yang Z.-L."/>
            <person name="Xu J."/>
            <person name="Martin F.M."/>
        </authorList>
    </citation>
    <scope>NUCLEOTIDE SEQUENCE</scope>
    <source>
        <strain evidence="1">BR01</strain>
    </source>
</reference>
<comment type="caution">
    <text evidence="1">The sequence shown here is derived from an EMBL/GenBank/DDBJ whole genome shotgun (WGS) entry which is preliminary data.</text>
</comment>
<dbReference type="OrthoDB" id="2626367at2759"/>
<gene>
    <name evidence="1" type="ORF">JVT61DRAFT_11949</name>
</gene>